<evidence type="ECO:0000259" key="8">
    <source>
        <dbReference type="PROSITE" id="PS51966"/>
    </source>
</evidence>
<keyword evidence="2 6" id="KW-0812">Transmembrane</keyword>
<accession>A0A678TJ33</accession>
<protein>
    <submittedName>
        <fullName evidence="10">ORF5</fullName>
    </submittedName>
</protein>
<evidence type="ECO:0000256" key="5">
    <source>
        <dbReference type="ARBA" id="ARBA00023136"/>
    </source>
</evidence>
<feature type="domain" description="CoV 3a-like viroporin TM" evidence="8">
    <location>
        <begin position="29"/>
        <end position="132"/>
    </location>
</feature>
<evidence type="ECO:0000256" key="1">
    <source>
        <dbReference type="ARBA" id="ARBA00004301"/>
    </source>
</evidence>
<gene>
    <name evidence="10" type="primary">orf5</name>
</gene>
<feature type="transmembrane region" description="Helical" evidence="7">
    <location>
        <begin position="74"/>
        <end position="91"/>
    </location>
</feature>
<proteinExistence type="predicted"/>
<evidence type="ECO:0000256" key="4">
    <source>
        <dbReference type="ARBA" id="ARBA00022989"/>
    </source>
</evidence>
<organism evidence="10">
    <name type="scientific">Middle East respiratory syndrome-related coronavirus</name>
    <name type="common">MERS-CoV</name>
    <dbReference type="NCBI Taxonomy" id="1335626"/>
    <lineage>
        <taxon>Viruses</taxon>
        <taxon>Riboviria</taxon>
        <taxon>Orthornavirae</taxon>
        <taxon>Pisuviricota</taxon>
        <taxon>Pisoniviricetes</taxon>
        <taxon>Nidovirales</taxon>
        <taxon>Cornidovirineae</taxon>
        <taxon>Coronaviridae</taxon>
        <taxon>Orthocoronavirinae</taxon>
        <taxon>Betacoronavirus</taxon>
        <taxon>Merbecovirus</taxon>
        <taxon>Betacoronavirus cameli</taxon>
    </lineage>
</organism>
<dbReference type="PROSITE" id="PS51967">
    <property type="entry name" value="COV_VIROPORIN_3A_CD"/>
    <property type="match status" value="1"/>
</dbReference>
<dbReference type="InterPro" id="IPR046446">
    <property type="entry name" value="a/bCoV_VIROPORIN_3A-like_CD"/>
</dbReference>
<feature type="domain" description="CoV 3a-like viroporin CD" evidence="9">
    <location>
        <begin position="136"/>
        <end position="193"/>
    </location>
</feature>
<dbReference type="EMBL" id="MG987421">
    <property type="protein sequence ID" value="AWH65958.1"/>
    <property type="molecule type" value="Genomic_RNA"/>
</dbReference>
<keyword evidence="3 6" id="KW-1043">Host membrane</keyword>
<evidence type="ECO:0000313" key="10">
    <source>
        <dbReference type="EMBL" id="AWH65958.1"/>
    </source>
</evidence>
<dbReference type="PROSITE" id="PS51966">
    <property type="entry name" value="COV_VIROPORIN_3A_TM"/>
    <property type="match status" value="1"/>
</dbReference>
<dbReference type="CDD" id="cd21645">
    <property type="entry name" value="MERS-CoV-like_ORF5"/>
    <property type="match status" value="1"/>
</dbReference>
<sequence>MAFSISLFRPIELVSAFPSAIAESASRAIEQPQVILSCISTTGYSAALAVNACLIPLILCLNQDTCMRSIAKTLVLYGLMFYNFVLSAVLVSGTHVPLGSCLLTFVVVLSILWFIDRIRFCLILKSYIPLIDMRSHFIRVNTCASQGLVAINNSKPYFIKNFEQQCRCSRCFYVHSVSYIECTYISRFSKLQLVSVTQFSLNNHTSTVFVPSTRDSVPLHIIAPSVLTV</sequence>
<comment type="subcellular location">
    <subcellularLocation>
        <location evidence="1">Host membrane</location>
        <topology evidence="1">Multi-pass membrane protein</topology>
    </subcellularLocation>
</comment>
<dbReference type="GO" id="GO:0016020">
    <property type="term" value="C:membrane"/>
    <property type="evidence" value="ECO:0007669"/>
    <property type="project" value="UniProtKB-UniRule"/>
</dbReference>
<reference evidence="10" key="1">
    <citation type="submission" date="2018-02" db="EMBL/GenBank/DDBJ databases">
        <title>Discovery of novel bat betacoronaviruses in south China.</title>
        <authorList>
            <person name="Luo C."/>
            <person name="Wang N."/>
            <person name="Yang X.-L."/>
            <person name="Liu H.-Z."/>
            <person name="Zhang W."/>
            <person name="Li B."/>
            <person name="Hu B."/>
            <person name="Peng C."/>
            <person name="Zhu G.-J."/>
            <person name="Shi Z.-L."/>
        </authorList>
    </citation>
    <scope>NUCLEOTIDE SEQUENCE</scope>
    <source>
        <strain evidence="10">NL140455</strain>
    </source>
</reference>
<evidence type="ECO:0000256" key="2">
    <source>
        <dbReference type="ARBA" id="ARBA00022692"/>
    </source>
</evidence>
<keyword evidence="5 6" id="KW-0472">Membrane</keyword>
<name>A0A678TJ33_MERS</name>
<dbReference type="InterPro" id="IPR046445">
    <property type="entry name" value="a/bCoV_VIROPORIN_3A-like_TM"/>
</dbReference>
<evidence type="ECO:0000256" key="3">
    <source>
        <dbReference type="ARBA" id="ARBA00022870"/>
    </source>
</evidence>
<dbReference type="GO" id="GO:0033644">
    <property type="term" value="C:host cell membrane"/>
    <property type="evidence" value="ECO:0007669"/>
    <property type="project" value="UniProtKB-SubCell"/>
</dbReference>
<dbReference type="InterPro" id="IPR044323">
    <property type="entry name" value="MERS-CoV-like_ORF5"/>
</dbReference>
<feature type="transmembrane region" description="Helical" evidence="7">
    <location>
        <begin position="44"/>
        <end position="62"/>
    </location>
</feature>
<feature type="transmembrane region" description="Helical" evidence="7">
    <location>
        <begin position="97"/>
        <end position="115"/>
    </location>
</feature>
<evidence type="ECO:0000256" key="6">
    <source>
        <dbReference type="PROSITE-ProRule" id="PRU01311"/>
    </source>
</evidence>
<evidence type="ECO:0000256" key="7">
    <source>
        <dbReference type="SAM" id="Phobius"/>
    </source>
</evidence>
<evidence type="ECO:0000259" key="9">
    <source>
        <dbReference type="PROSITE" id="PS51967"/>
    </source>
</evidence>
<keyword evidence="4 6" id="KW-1133">Transmembrane helix</keyword>